<keyword evidence="3" id="KW-1185">Reference proteome</keyword>
<name>A0A9P8I364_9PEZI</name>
<dbReference type="PROSITE" id="PS50181">
    <property type="entry name" value="FBOX"/>
    <property type="match status" value="1"/>
</dbReference>
<dbReference type="Gene3D" id="3.80.10.10">
    <property type="entry name" value="Ribonuclease Inhibitor"/>
    <property type="match status" value="1"/>
</dbReference>
<protein>
    <recommendedName>
        <fullName evidence="1">F-box domain-containing protein</fullName>
    </recommendedName>
</protein>
<dbReference type="SUPFAM" id="SSF81383">
    <property type="entry name" value="F-box domain"/>
    <property type="match status" value="1"/>
</dbReference>
<evidence type="ECO:0000259" key="1">
    <source>
        <dbReference type="PROSITE" id="PS50181"/>
    </source>
</evidence>
<gene>
    <name evidence="2" type="ORF">FGG08_005658</name>
</gene>
<proteinExistence type="predicted"/>
<comment type="caution">
    <text evidence="2">The sequence shown here is derived from an EMBL/GenBank/DDBJ whole genome shotgun (WGS) entry which is preliminary data.</text>
</comment>
<organism evidence="2 3">
    <name type="scientific">Glutinoglossum americanum</name>
    <dbReference type="NCBI Taxonomy" id="1670608"/>
    <lineage>
        <taxon>Eukaryota</taxon>
        <taxon>Fungi</taxon>
        <taxon>Dikarya</taxon>
        <taxon>Ascomycota</taxon>
        <taxon>Pezizomycotina</taxon>
        <taxon>Geoglossomycetes</taxon>
        <taxon>Geoglossales</taxon>
        <taxon>Geoglossaceae</taxon>
        <taxon>Glutinoglossum</taxon>
    </lineage>
</organism>
<dbReference type="AlphaFoldDB" id="A0A9P8I364"/>
<sequence length="554" mass="61684">MQAQSLPQRVPSEILSAVLDCLSKVDLLLLRLVSRFFLHLVTPLAFSKISIEVNVLDRSLFHRNLRLVESLATTSSIISSSVRTLHIKSLFCARYQITSHPNGSQTTILRDDRPGPDEEISKAVLSEHLAPFLSKFQNLEAFVWAHDPYRDPLSCLSLIADSVSSLPKLKDLSVRIDLNNVDPAKDQLPPLHNFRNLLALSVSSEGNRIPAAYCEDEIRPAFEASPGLASFSLKTDFGKAPVQAILGKEPRPKLVELALRGVPLPSEGLKLFYSRNLQNLSLSTGPSSRGTHIAWPLLWLTLREAGVQLSSLSVAGFEGAMDEMFGYLLSYSKLKKLSIPIIQMDQQTAEDAAGDIFWREIVPQHKGSLIELALRPFYEGAWCYGPAASRAIQQCASLQQLTLGVCGLDLPRAATRIAQLPESSVGVSELKQVWGHPEHCPVLIVSDLTSPLVKLSLHPTYEAGERDTDIGHLNHGTRRLGSPYVYEMHKRLDEIENMTETVFLRMRASSAGARNWPAAVRIGYTELLKEKEKTESGEEIWEYHQDPIQRLFLF</sequence>
<feature type="domain" description="F-box" evidence="1">
    <location>
        <begin position="4"/>
        <end position="49"/>
    </location>
</feature>
<dbReference type="EMBL" id="JAGHQL010000140">
    <property type="protein sequence ID" value="KAH0537559.1"/>
    <property type="molecule type" value="Genomic_DNA"/>
</dbReference>
<evidence type="ECO:0000313" key="2">
    <source>
        <dbReference type="EMBL" id="KAH0537559.1"/>
    </source>
</evidence>
<accession>A0A9P8I364</accession>
<reference evidence="2" key="1">
    <citation type="submission" date="2021-03" db="EMBL/GenBank/DDBJ databases">
        <title>Comparative genomics and phylogenomic investigation of the class Geoglossomycetes provide insights into ecological specialization and systematics.</title>
        <authorList>
            <person name="Melie T."/>
            <person name="Pirro S."/>
            <person name="Miller A.N."/>
            <person name="Quandt A."/>
        </authorList>
    </citation>
    <scope>NUCLEOTIDE SEQUENCE</scope>
    <source>
        <strain evidence="2">GBOQ0MN5Z8</strain>
    </source>
</reference>
<evidence type="ECO:0000313" key="3">
    <source>
        <dbReference type="Proteomes" id="UP000698800"/>
    </source>
</evidence>
<dbReference type="InterPro" id="IPR032675">
    <property type="entry name" value="LRR_dom_sf"/>
</dbReference>
<dbReference type="OrthoDB" id="4500400at2759"/>
<dbReference type="Proteomes" id="UP000698800">
    <property type="component" value="Unassembled WGS sequence"/>
</dbReference>
<dbReference type="InterPro" id="IPR036047">
    <property type="entry name" value="F-box-like_dom_sf"/>
</dbReference>
<dbReference type="SUPFAM" id="SSF52047">
    <property type="entry name" value="RNI-like"/>
    <property type="match status" value="1"/>
</dbReference>
<dbReference type="InterPro" id="IPR001810">
    <property type="entry name" value="F-box_dom"/>
</dbReference>